<evidence type="ECO:0000313" key="9">
    <source>
        <dbReference type="Proteomes" id="UP001172673"/>
    </source>
</evidence>
<feature type="transmembrane region" description="Helical" evidence="6">
    <location>
        <begin position="520"/>
        <end position="540"/>
    </location>
</feature>
<feature type="transmembrane region" description="Helical" evidence="6">
    <location>
        <begin position="427"/>
        <end position="446"/>
    </location>
</feature>
<dbReference type="PROSITE" id="PS50850">
    <property type="entry name" value="MFS"/>
    <property type="match status" value="1"/>
</dbReference>
<feature type="transmembrane region" description="Helical" evidence="6">
    <location>
        <begin position="153"/>
        <end position="172"/>
    </location>
</feature>
<evidence type="ECO:0000259" key="7">
    <source>
        <dbReference type="PROSITE" id="PS50850"/>
    </source>
</evidence>
<evidence type="ECO:0000256" key="6">
    <source>
        <dbReference type="SAM" id="Phobius"/>
    </source>
</evidence>
<comment type="caution">
    <text evidence="8">The sequence shown here is derived from an EMBL/GenBank/DDBJ whole genome shotgun (WGS) entry which is preliminary data.</text>
</comment>
<feature type="transmembrane region" description="Helical" evidence="6">
    <location>
        <begin position="113"/>
        <end position="133"/>
    </location>
</feature>
<dbReference type="CDD" id="cd17323">
    <property type="entry name" value="MFS_Tpo1_MDR_like"/>
    <property type="match status" value="1"/>
</dbReference>
<dbReference type="Gene3D" id="1.20.1250.20">
    <property type="entry name" value="MFS general substrate transporter like domains"/>
    <property type="match status" value="1"/>
</dbReference>
<organism evidence="8 9">
    <name type="scientific">Cladophialophora chaetospira</name>
    <dbReference type="NCBI Taxonomy" id="386627"/>
    <lineage>
        <taxon>Eukaryota</taxon>
        <taxon>Fungi</taxon>
        <taxon>Dikarya</taxon>
        <taxon>Ascomycota</taxon>
        <taxon>Pezizomycotina</taxon>
        <taxon>Eurotiomycetes</taxon>
        <taxon>Chaetothyriomycetidae</taxon>
        <taxon>Chaetothyriales</taxon>
        <taxon>Herpotrichiellaceae</taxon>
        <taxon>Cladophialophora</taxon>
    </lineage>
</organism>
<dbReference type="PANTHER" id="PTHR23502:SF184">
    <property type="entry name" value="MAJOR FACILITATOR SUPERFAMILY (MFS) PROFILE DOMAIN-CONTAINING PROTEIN"/>
    <property type="match status" value="1"/>
</dbReference>
<keyword evidence="9" id="KW-1185">Reference proteome</keyword>
<feature type="transmembrane region" description="Helical" evidence="6">
    <location>
        <begin position="209"/>
        <end position="228"/>
    </location>
</feature>
<evidence type="ECO:0000256" key="4">
    <source>
        <dbReference type="ARBA" id="ARBA00023136"/>
    </source>
</evidence>
<dbReference type="InterPro" id="IPR020846">
    <property type="entry name" value="MFS_dom"/>
</dbReference>
<evidence type="ECO:0000256" key="5">
    <source>
        <dbReference type="SAM" id="MobiDB-lite"/>
    </source>
</evidence>
<feature type="transmembrane region" description="Helical" evidence="6">
    <location>
        <begin position="240"/>
        <end position="260"/>
    </location>
</feature>
<dbReference type="AlphaFoldDB" id="A0AA39CCK2"/>
<proteinExistence type="predicted"/>
<dbReference type="GO" id="GO:0005886">
    <property type="term" value="C:plasma membrane"/>
    <property type="evidence" value="ECO:0007669"/>
    <property type="project" value="TreeGrafter"/>
</dbReference>
<dbReference type="SUPFAM" id="SSF103473">
    <property type="entry name" value="MFS general substrate transporter"/>
    <property type="match status" value="1"/>
</dbReference>
<dbReference type="FunFam" id="1.20.1250.20:FF:000011">
    <property type="entry name" value="MFS multidrug transporter, putative"/>
    <property type="match status" value="1"/>
</dbReference>
<evidence type="ECO:0000256" key="3">
    <source>
        <dbReference type="ARBA" id="ARBA00022989"/>
    </source>
</evidence>
<keyword evidence="4 6" id="KW-0472">Membrane</keyword>
<accession>A0AA39CCK2</accession>
<sequence length="585" mass="64175">MLSPVQVQPHGLSSSKPEVSAAQPAELDEKPLNPDTEEGISESARRIPSPTSQDPELSKLSHHTLRKTPWRRNVADFSLILEAKYRGSGTSSDPFIVQWLDDDPENPKNYSSLFKWLMTFLLAFMTLCVSLASSAYTGAAKLIIAEFHCSREVFLLGLSLMVFGFALGPLVWAPLSEALGRRNIFLVTLALYVVFTAVCAAAQSITALLILRLLCGTFGSVAFVLPGGQLSDMFEAEQRGMAQAIFAAAPFLGPTLGPSIGGFLSPAAGWRWFFGFLALYAGILTTVGVVFVPETYAPVLLRRRAKLLSKVTGQVFLTKIDFEQPVVVKEVLKRSFSRPWALLFLEPIVLLLSIYMSVVYGTLYLFFSAFPIVFQEGYGWNAGEGGLAFLGMMTGNLLAVAIIIVDNKRYVRISKAHDGFAPPETRLPPVIYGGVLAIIGLAWFAATADPSVHFIVPILAGVPFGIGFILIFMCCSNYLVDSYVIYSASVFAGNSILRSTFGAVFPLFATYMYKSLGVHWASAVPGFIALACFPFPIFFYKYGESIRRKCKYSAEAARFLDSLKSDLERQRTQASKQEEVSERVV</sequence>
<evidence type="ECO:0000313" key="8">
    <source>
        <dbReference type="EMBL" id="KAJ9603319.1"/>
    </source>
</evidence>
<feature type="transmembrane region" description="Helical" evidence="6">
    <location>
        <begin position="184"/>
        <end position="203"/>
    </location>
</feature>
<dbReference type="EMBL" id="JAPDRK010000022">
    <property type="protein sequence ID" value="KAJ9603319.1"/>
    <property type="molecule type" value="Genomic_DNA"/>
</dbReference>
<dbReference type="GO" id="GO:0022857">
    <property type="term" value="F:transmembrane transporter activity"/>
    <property type="evidence" value="ECO:0007669"/>
    <property type="project" value="InterPro"/>
</dbReference>
<evidence type="ECO:0000256" key="2">
    <source>
        <dbReference type="ARBA" id="ARBA00022692"/>
    </source>
</evidence>
<reference evidence="8" key="1">
    <citation type="submission" date="2022-10" db="EMBL/GenBank/DDBJ databases">
        <title>Culturing micro-colonial fungi from biological soil crusts in the Mojave desert and describing Neophaeococcomyces mojavensis, and introducing the new genera and species Taxawa tesnikishii.</title>
        <authorList>
            <person name="Kurbessoian T."/>
            <person name="Stajich J.E."/>
        </authorList>
    </citation>
    <scope>NUCLEOTIDE SEQUENCE</scope>
    <source>
        <strain evidence="8">TK_41</strain>
    </source>
</reference>
<dbReference type="PANTHER" id="PTHR23502">
    <property type="entry name" value="MAJOR FACILITATOR SUPERFAMILY"/>
    <property type="match status" value="1"/>
</dbReference>
<feature type="region of interest" description="Disordered" evidence="5">
    <location>
        <begin position="1"/>
        <end position="62"/>
    </location>
</feature>
<feature type="transmembrane region" description="Helical" evidence="6">
    <location>
        <begin position="484"/>
        <end position="508"/>
    </location>
</feature>
<feature type="transmembrane region" description="Helical" evidence="6">
    <location>
        <begin position="342"/>
        <end position="367"/>
    </location>
</feature>
<keyword evidence="2 6" id="KW-0812">Transmembrane</keyword>
<dbReference type="InterPro" id="IPR036259">
    <property type="entry name" value="MFS_trans_sf"/>
</dbReference>
<gene>
    <name evidence="8" type="ORF">H2200_012097</name>
</gene>
<keyword evidence="3 6" id="KW-1133">Transmembrane helix</keyword>
<evidence type="ECO:0000256" key="1">
    <source>
        <dbReference type="ARBA" id="ARBA00004141"/>
    </source>
</evidence>
<feature type="transmembrane region" description="Helical" evidence="6">
    <location>
        <begin position="452"/>
        <end position="472"/>
    </location>
</feature>
<dbReference type="Pfam" id="PF07690">
    <property type="entry name" value="MFS_1"/>
    <property type="match status" value="1"/>
</dbReference>
<feature type="transmembrane region" description="Helical" evidence="6">
    <location>
        <begin position="272"/>
        <end position="293"/>
    </location>
</feature>
<protein>
    <recommendedName>
        <fullName evidence="7">Major facilitator superfamily (MFS) profile domain-containing protein</fullName>
    </recommendedName>
</protein>
<comment type="subcellular location">
    <subcellularLocation>
        <location evidence="1">Membrane</location>
        <topology evidence="1">Multi-pass membrane protein</topology>
    </subcellularLocation>
</comment>
<dbReference type="InterPro" id="IPR011701">
    <property type="entry name" value="MFS"/>
</dbReference>
<feature type="domain" description="Major facilitator superfamily (MFS) profile" evidence="7">
    <location>
        <begin position="118"/>
        <end position="585"/>
    </location>
</feature>
<name>A0AA39CCK2_9EURO</name>
<feature type="transmembrane region" description="Helical" evidence="6">
    <location>
        <begin position="387"/>
        <end position="406"/>
    </location>
</feature>
<dbReference type="Proteomes" id="UP001172673">
    <property type="component" value="Unassembled WGS sequence"/>
</dbReference>